<dbReference type="Gene3D" id="3.40.630.30">
    <property type="match status" value="1"/>
</dbReference>
<evidence type="ECO:0000256" key="1">
    <source>
        <dbReference type="ARBA" id="ARBA00022679"/>
    </source>
</evidence>
<evidence type="ECO:0000313" key="6">
    <source>
        <dbReference type="Proteomes" id="UP000011511"/>
    </source>
</evidence>
<dbReference type="RefSeq" id="WP_007107555.1">
    <property type="nucleotide sequence ID" value="NZ_AOIK01000002.1"/>
</dbReference>
<reference evidence="5 6" key="1">
    <citation type="journal article" date="2014" name="PLoS Genet.">
        <title>Phylogenetically driven sequencing of extremely halophilic archaea reveals strategies for static and dynamic osmo-response.</title>
        <authorList>
            <person name="Becker E.A."/>
            <person name="Seitzer P.M."/>
            <person name="Tritt A."/>
            <person name="Larsen D."/>
            <person name="Krusor M."/>
            <person name="Yao A.I."/>
            <person name="Wu D."/>
            <person name="Madern D."/>
            <person name="Eisen J.A."/>
            <person name="Darling A.E."/>
            <person name="Facciotti M.T."/>
        </authorList>
    </citation>
    <scope>NUCLEOTIDE SEQUENCE [LARGE SCALE GENOMIC DNA]</scope>
    <source>
        <strain evidence="5 6">JCM 12890</strain>
    </source>
</reference>
<organism evidence="5 6">
    <name type="scientific">Natrinema altunense (strain JCM 12890 / CGMCC 1.3731 / AJ2)</name>
    <dbReference type="NCBI Taxonomy" id="1227494"/>
    <lineage>
        <taxon>Archaea</taxon>
        <taxon>Methanobacteriati</taxon>
        <taxon>Methanobacteriota</taxon>
        <taxon>Stenosarchaea group</taxon>
        <taxon>Halobacteria</taxon>
        <taxon>Halobacteriales</taxon>
        <taxon>Natrialbaceae</taxon>
        <taxon>Natrinema</taxon>
    </lineage>
</organism>
<sequence>MTGNLPGSTFLDGEGVHLKTVEESDLDFLRDNVNDRQIRRAMLGDGPTNTEQLRDDHTEERDYQFVIATTDTRVGYISLHDVNHTHGTAAISYWVDADKQGQGHATEGIRLLVQYAFKQLRLHKVRADVREFNEPSRRVLEKLGFEHEGVLRESRFVDGEYWHRHRYGYLSHEWDASMVKR</sequence>
<name>M0A144_NATA2</name>
<dbReference type="PANTHER" id="PTHR43792">
    <property type="entry name" value="GNAT FAMILY, PUTATIVE (AFU_ORTHOLOGUE AFUA_3G00765)-RELATED-RELATED"/>
    <property type="match status" value="1"/>
</dbReference>
<evidence type="ECO:0000256" key="3">
    <source>
        <dbReference type="ARBA" id="ARBA00038502"/>
    </source>
</evidence>
<dbReference type="InterPro" id="IPR016181">
    <property type="entry name" value="Acyl_CoA_acyltransferase"/>
</dbReference>
<dbReference type="InterPro" id="IPR000182">
    <property type="entry name" value="GNAT_dom"/>
</dbReference>
<dbReference type="SUPFAM" id="SSF55729">
    <property type="entry name" value="Acyl-CoA N-acyltransferases (Nat)"/>
    <property type="match status" value="1"/>
</dbReference>
<accession>M0A144</accession>
<dbReference type="eggNOG" id="arCOG00842">
    <property type="taxonomic scope" value="Archaea"/>
</dbReference>
<dbReference type="PROSITE" id="PS51186">
    <property type="entry name" value="GNAT"/>
    <property type="match status" value="1"/>
</dbReference>
<feature type="domain" description="N-acetyltransferase" evidence="4">
    <location>
        <begin position="16"/>
        <end position="168"/>
    </location>
</feature>
<dbReference type="InterPro" id="IPR051531">
    <property type="entry name" value="N-acetyltransferase"/>
</dbReference>
<keyword evidence="1 5" id="KW-0808">Transferase</keyword>
<comment type="caution">
    <text evidence="5">The sequence shown here is derived from an EMBL/GenBank/DDBJ whole genome shotgun (WGS) entry which is preliminary data.</text>
</comment>
<evidence type="ECO:0000313" key="5">
    <source>
        <dbReference type="EMBL" id="ELY92026.1"/>
    </source>
</evidence>
<protein>
    <submittedName>
        <fullName evidence="5">N-acetyltransferase GCN5</fullName>
    </submittedName>
</protein>
<evidence type="ECO:0000256" key="2">
    <source>
        <dbReference type="ARBA" id="ARBA00023315"/>
    </source>
</evidence>
<dbReference type="PANTHER" id="PTHR43792:SF8">
    <property type="entry name" value="[RIBOSOMAL PROTEIN US5]-ALANINE N-ACETYLTRANSFERASE"/>
    <property type="match status" value="1"/>
</dbReference>
<dbReference type="CDD" id="cd04301">
    <property type="entry name" value="NAT_SF"/>
    <property type="match status" value="1"/>
</dbReference>
<comment type="similarity">
    <text evidence="3">Belongs to the acetyltransferase family. RimJ subfamily.</text>
</comment>
<gene>
    <name evidence="5" type="ORF">C485_00745</name>
</gene>
<evidence type="ECO:0000259" key="4">
    <source>
        <dbReference type="PROSITE" id="PS51186"/>
    </source>
</evidence>
<dbReference type="GO" id="GO:0016747">
    <property type="term" value="F:acyltransferase activity, transferring groups other than amino-acyl groups"/>
    <property type="evidence" value="ECO:0007669"/>
    <property type="project" value="InterPro"/>
</dbReference>
<dbReference type="PATRIC" id="fig|1227494.3.peg.139"/>
<proteinExistence type="inferred from homology"/>
<keyword evidence="2" id="KW-0012">Acyltransferase</keyword>
<dbReference type="EMBL" id="AOIK01000002">
    <property type="protein sequence ID" value="ELY92026.1"/>
    <property type="molecule type" value="Genomic_DNA"/>
</dbReference>
<keyword evidence="6" id="KW-1185">Reference proteome</keyword>
<dbReference type="Proteomes" id="UP000011511">
    <property type="component" value="Unassembled WGS sequence"/>
</dbReference>
<dbReference type="AlphaFoldDB" id="M0A144"/>
<dbReference type="Pfam" id="PF13302">
    <property type="entry name" value="Acetyltransf_3"/>
    <property type="match status" value="1"/>
</dbReference>